<sequence>MGDPGPAPEVGGGGPGRLGVVVVNYGSSELLRQNLASIPFSAETVVVVVDNHSSAAERSTVRALIDQRSWVGVYPQANLGFGGGCNVGVEEALARGVTRILLLNPDASIDAPSVARLESAVRDRPLSLVAPTILTGTGAVWSAGTDVLLDSGDMRAWARRVEGERRLPWLSGACLMLSAELWRRIGGFEEDYFLYWEDVDLSAKVLEAGGAVELVAGATAVHDEGGTHEGGGGARAKSSLYYFYNTRNRLLFAHRHLDRDDVRRWERRAWQAGRGILLRGGRRQLVRPHRTLWPVIRGTVSGWRASRRPRPLGQRVRVYEGLRTAHLERFHQWEPASVLYGGRNYDFAEELLRGLDVRRFGSTASLARDLLRADVRQLEVNEPLMLSAVKNSLVAAVAVRLRGLVAGRRVRIVSYAIGNDDPFTSPSPRLASWWRRRLYRAMVRLLMLQVDRLAVGTEGAMVQYRPYRTRRSAQVRLVPALPEPCAVCPLDGARTAVVFLGAFDERKGLRQLLEAWPKIRASAPGVPLRILGKGDLRPLAEEAAATWDEVTVHVDPSRELIHRELASAAVLVLLSQPTPTWREQVGLPLVEALAHGCEVVATTETGIADWLAGHGHRVLDPRTAGPDEVAAAVRQALAADRAAGDVLRDLPTVDGRLAADRWMFS</sequence>
<dbReference type="OrthoDB" id="9771846at2"/>
<dbReference type="EMBL" id="BJZQ01000010">
    <property type="protein sequence ID" value="GEO89811.1"/>
    <property type="molecule type" value="Genomic_DNA"/>
</dbReference>
<dbReference type="InterPro" id="IPR029044">
    <property type="entry name" value="Nucleotide-diphossugar_trans"/>
</dbReference>
<comment type="caution">
    <text evidence="1">The sequence shown here is derived from an EMBL/GenBank/DDBJ whole genome shotgun (WGS) entry which is preliminary data.</text>
</comment>
<dbReference type="RefSeq" id="WP_146827679.1">
    <property type="nucleotide sequence ID" value="NZ_BAAAYQ010000001.1"/>
</dbReference>
<keyword evidence="2" id="KW-1185">Reference proteome</keyword>
<dbReference type="SUPFAM" id="SSF53448">
    <property type="entry name" value="Nucleotide-diphospho-sugar transferases"/>
    <property type="match status" value="1"/>
</dbReference>
<dbReference type="Gene3D" id="3.40.50.2000">
    <property type="entry name" value="Glycogen Phosphorylase B"/>
    <property type="match status" value="2"/>
</dbReference>
<gene>
    <name evidence="1" type="ORF">AFL01nite_21380</name>
</gene>
<reference evidence="1 2" key="1">
    <citation type="submission" date="2019-07" db="EMBL/GenBank/DDBJ databases">
        <title>Whole genome shotgun sequence of Aeromicrobium flavum NBRC 107625.</title>
        <authorList>
            <person name="Hosoyama A."/>
            <person name="Uohara A."/>
            <person name="Ohji S."/>
            <person name="Ichikawa N."/>
        </authorList>
    </citation>
    <scope>NUCLEOTIDE SEQUENCE [LARGE SCALE GENOMIC DNA]</scope>
    <source>
        <strain evidence="1 2">NBRC 107625</strain>
    </source>
</reference>
<dbReference type="Pfam" id="PF13692">
    <property type="entry name" value="Glyco_trans_1_4"/>
    <property type="match status" value="1"/>
</dbReference>
<dbReference type="Gene3D" id="3.90.550.10">
    <property type="entry name" value="Spore Coat Polysaccharide Biosynthesis Protein SpsA, Chain A"/>
    <property type="match status" value="1"/>
</dbReference>
<dbReference type="Proteomes" id="UP000321769">
    <property type="component" value="Unassembled WGS sequence"/>
</dbReference>
<proteinExistence type="predicted"/>
<accession>A0A512HWK0</accession>
<dbReference type="PANTHER" id="PTHR43179:SF11">
    <property type="entry name" value="GLYCOSYL TRANSFERASE"/>
    <property type="match status" value="1"/>
</dbReference>
<name>A0A512HWK0_9ACTN</name>
<dbReference type="PANTHER" id="PTHR43179">
    <property type="entry name" value="RHAMNOSYLTRANSFERASE WBBL"/>
    <property type="match status" value="1"/>
</dbReference>
<evidence type="ECO:0008006" key="3">
    <source>
        <dbReference type="Google" id="ProtNLM"/>
    </source>
</evidence>
<dbReference type="SUPFAM" id="SSF53756">
    <property type="entry name" value="UDP-Glycosyltransferase/glycogen phosphorylase"/>
    <property type="match status" value="1"/>
</dbReference>
<dbReference type="AlphaFoldDB" id="A0A512HWK0"/>
<evidence type="ECO:0000313" key="1">
    <source>
        <dbReference type="EMBL" id="GEO89811.1"/>
    </source>
</evidence>
<organism evidence="1 2">
    <name type="scientific">Aeromicrobium flavum</name>
    <dbReference type="NCBI Taxonomy" id="416568"/>
    <lineage>
        <taxon>Bacteria</taxon>
        <taxon>Bacillati</taxon>
        <taxon>Actinomycetota</taxon>
        <taxon>Actinomycetes</taxon>
        <taxon>Propionibacteriales</taxon>
        <taxon>Nocardioidaceae</taxon>
        <taxon>Aeromicrobium</taxon>
    </lineage>
</organism>
<protein>
    <recommendedName>
        <fullName evidence="3">Glycosyltransferase 2-like domain-containing protein</fullName>
    </recommendedName>
</protein>
<evidence type="ECO:0000313" key="2">
    <source>
        <dbReference type="Proteomes" id="UP000321769"/>
    </source>
</evidence>